<accession>A0A9Q1CD00</accession>
<dbReference type="PIRSF" id="PIRSF000615">
    <property type="entry name" value="TyrPK_CSF1-R"/>
    <property type="match status" value="1"/>
</dbReference>
<dbReference type="GO" id="GO:0005524">
    <property type="term" value="F:ATP binding"/>
    <property type="evidence" value="ECO:0007669"/>
    <property type="project" value="UniProtKB-KW"/>
</dbReference>
<feature type="domain" description="Ig-like" evidence="12">
    <location>
        <begin position="122"/>
        <end position="221"/>
    </location>
</feature>
<evidence type="ECO:0000256" key="6">
    <source>
        <dbReference type="ARBA" id="ARBA00023180"/>
    </source>
</evidence>
<dbReference type="InterPro" id="IPR050122">
    <property type="entry name" value="RTK"/>
</dbReference>
<feature type="domain" description="Ig-like" evidence="12">
    <location>
        <begin position="231"/>
        <end position="330"/>
    </location>
</feature>
<feature type="domain" description="Protein kinase" evidence="11">
    <location>
        <begin position="476"/>
        <end position="743"/>
    </location>
</feature>
<sequence>MEVFAAYLSGYHVFLWSCFFICGFLFEISLTNELFTHTVTQSGTVILDCSTPITLESTWTFDNNDINLNRVIWDKRFKQNSFITANYSLLIQNVSIEQEGLYQCTNGSQILSSHSIKVEVIPTVYLTVNGVHKEDQYVIIPRNETVIATCVASSARPPVNITWFVNKTKVNSSSIDHQVIATNNQSNDTFDTSSSIRFQPDGESGNITCVIDGLSEKELLAQVKFKVEIIPTVYLTVNGVHKEDQYVIIPRNETVIATCVASSARPPVNITWFINKTKVNSSSIDHQVIATNNQSNDTFDTSSSIRFQPDGESGNITCVIDGLSEKELFSQVKFKVENDRRTKNDTKISSTLRPSTSAIPLNITVIIIVMLSAAIILICLVAVACIVKKVKGSSQPHGQTNQTTPLDSPCVDTAENERVSVHLPKGCADYARTLEPELTNIRDENSTNDPDYSFLPEFEGDLEMQYMTPKSRNFSAKEMSLLVKMKTGPVYTRWMGTVSIDSENTKSVVISTITDRTLRTKEIHWQEYVKRVLDLPRNKNLVSVVGICMDAVSLYLLNEHIVGETLDKRILATNTVNCNKMNLMAPIEALLYVRGILEGMELVHSYGFLHPGLTTRKILVTDEGVCKLYDFCLSMDADKRVAIAKAQTMCNLNQFAPEALLRNIYTQECDVWSVGVVIWEIFSGGSHPFPSTEESISSLNALPSPPNEWPRRYGTLRNRRVFDCWEEEVSLRPSLNQLRLSFSKISNSLKSCGDRETVPTQNGPLALEEFGYTTMVGNTYD</sequence>
<evidence type="ECO:0000256" key="1">
    <source>
        <dbReference type="ARBA" id="ARBA00004167"/>
    </source>
</evidence>
<evidence type="ECO:0000256" key="4">
    <source>
        <dbReference type="ARBA" id="ARBA00023136"/>
    </source>
</evidence>
<evidence type="ECO:0000256" key="7">
    <source>
        <dbReference type="ARBA" id="ARBA00023319"/>
    </source>
</evidence>
<dbReference type="Gene3D" id="2.60.40.10">
    <property type="entry name" value="Immunoglobulins"/>
    <property type="match status" value="3"/>
</dbReference>
<evidence type="ECO:0000256" key="9">
    <source>
        <dbReference type="PIRSR" id="PIRSR000615-3"/>
    </source>
</evidence>
<keyword evidence="13" id="KW-0808">Transferase</keyword>
<dbReference type="AlphaFoldDB" id="A0A9Q1CD00"/>
<keyword evidence="4 10" id="KW-0472">Membrane</keyword>
<dbReference type="PROSITE" id="PS50011">
    <property type="entry name" value="PROTEIN_KINASE_DOM"/>
    <property type="match status" value="1"/>
</dbReference>
<evidence type="ECO:0000313" key="14">
    <source>
        <dbReference type="Proteomes" id="UP001152320"/>
    </source>
</evidence>
<dbReference type="Pfam" id="PF07714">
    <property type="entry name" value="PK_Tyr_Ser-Thr"/>
    <property type="match status" value="1"/>
</dbReference>
<dbReference type="InterPro" id="IPR036179">
    <property type="entry name" value="Ig-like_dom_sf"/>
</dbReference>
<dbReference type="Proteomes" id="UP001152320">
    <property type="component" value="Chromosome 4"/>
</dbReference>
<comment type="caution">
    <text evidence="13">The sequence shown here is derived from an EMBL/GenBank/DDBJ whole genome shotgun (WGS) entry which is preliminary data.</text>
</comment>
<comment type="subcellular location">
    <subcellularLocation>
        <location evidence="1">Membrane</location>
        <topology evidence="1">Single-pass membrane protein</topology>
    </subcellularLocation>
</comment>
<dbReference type="EMBL" id="JAIZAY010000004">
    <property type="protein sequence ID" value="KAJ8042712.1"/>
    <property type="molecule type" value="Genomic_DNA"/>
</dbReference>
<evidence type="ECO:0000256" key="2">
    <source>
        <dbReference type="ARBA" id="ARBA00022692"/>
    </source>
</evidence>
<keyword evidence="13" id="KW-0418">Kinase</keyword>
<evidence type="ECO:0000313" key="13">
    <source>
        <dbReference type="EMBL" id="KAJ8042712.1"/>
    </source>
</evidence>
<keyword evidence="5" id="KW-1015">Disulfide bond</keyword>
<dbReference type="Pfam" id="PF08205">
    <property type="entry name" value="C2-set_2"/>
    <property type="match status" value="2"/>
</dbReference>
<dbReference type="GO" id="GO:0046872">
    <property type="term" value="F:metal ion binding"/>
    <property type="evidence" value="ECO:0007669"/>
    <property type="project" value="UniProtKB-KW"/>
</dbReference>
<dbReference type="InterPro" id="IPR001245">
    <property type="entry name" value="Ser-Thr/Tyr_kinase_cat_dom"/>
</dbReference>
<dbReference type="GO" id="GO:0004714">
    <property type="term" value="F:transmembrane receptor protein tyrosine kinase activity"/>
    <property type="evidence" value="ECO:0007669"/>
    <property type="project" value="TreeGrafter"/>
</dbReference>
<dbReference type="SMART" id="SM00409">
    <property type="entry name" value="IG"/>
    <property type="match status" value="3"/>
</dbReference>
<organism evidence="13 14">
    <name type="scientific">Holothuria leucospilota</name>
    <name type="common">Black long sea cucumber</name>
    <name type="synonym">Mertensiothuria leucospilota</name>
    <dbReference type="NCBI Taxonomy" id="206669"/>
    <lineage>
        <taxon>Eukaryota</taxon>
        <taxon>Metazoa</taxon>
        <taxon>Echinodermata</taxon>
        <taxon>Eleutherozoa</taxon>
        <taxon>Echinozoa</taxon>
        <taxon>Holothuroidea</taxon>
        <taxon>Aspidochirotacea</taxon>
        <taxon>Aspidochirotida</taxon>
        <taxon>Holothuriidae</taxon>
        <taxon>Holothuria</taxon>
    </lineage>
</organism>
<feature type="transmembrane region" description="Helical" evidence="10">
    <location>
        <begin position="363"/>
        <end position="387"/>
    </location>
</feature>
<dbReference type="PROSITE" id="PS50835">
    <property type="entry name" value="IG_LIKE"/>
    <property type="match status" value="2"/>
</dbReference>
<dbReference type="SUPFAM" id="SSF48726">
    <property type="entry name" value="Immunoglobulin"/>
    <property type="match status" value="3"/>
</dbReference>
<evidence type="ECO:0000259" key="11">
    <source>
        <dbReference type="PROSITE" id="PS50011"/>
    </source>
</evidence>
<keyword evidence="9" id="KW-0460">Magnesium</keyword>
<evidence type="ECO:0000256" key="8">
    <source>
        <dbReference type="PIRSR" id="PIRSR000615-2"/>
    </source>
</evidence>
<keyword evidence="2 10" id="KW-0812">Transmembrane</keyword>
<dbReference type="Gene3D" id="1.10.510.10">
    <property type="entry name" value="Transferase(Phosphotransferase) domain 1"/>
    <property type="match status" value="1"/>
</dbReference>
<reference evidence="13" key="1">
    <citation type="submission" date="2021-10" db="EMBL/GenBank/DDBJ databases">
        <title>Tropical sea cucumber genome reveals ecological adaptation and Cuvierian tubules defense mechanism.</title>
        <authorList>
            <person name="Chen T."/>
        </authorList>
    </citation>
    <scope>NUCLEOTIDE SEQUENCE</scope>
    <source>
        <strain evidence="13">Nanhai2018</strain>
        <tissue evidence="13">Muscle</tissue>
    </source>
</reference>
<keyword evidence="9" id="KW-0479">Metal-binding</keyword>
<keyword evidence="8" id="KW-0067">ATP-binding</keyword>
<dbReference type="GO" id="GO:0005886">
    <property type="term" value="C:plasma membrane"/>
    <property type="evidence" value="ECO:0007669"/>
    <property type="project" value="TreeGrafter"/>
</dbReference>
<dbReference type="GO" id="GO:0043235">
    <property type="term" value="C:receptor complex"/>
    <property type="evidence" value="ECO:0007669"/>
    <property type="project" value="TreeGrafter"/>
</dbReference>
<evidence type="ECO:0000256" key="3">
    <source>
        <dbReference type="ARBA" id="ARBA00022989"/>
    </source>
</evidence>
<dbReference type="InterPro" id="IPR011009">
    <property type="entry name" value="Kinase-like_dom_sf"/>
</dbReference>
<dbReference type="InterPro" id="IPR013783">
    <property type="entry name" value="Ig-like_fold"/>
</dbReference>
<proteinExistence type="predicted"/>
<dbReference type="SUPFAM" id="SSF56112">
    <property type="entry name" value="Protein kinase-like (PK-like)"/>
    <property type="match status" value="1"/>
</dbReference>
<evidence type="ECO:0000256" key="5">
    <source>
        <dbReference type="ARBA" id="ARBA00023157"/>
    </source>
</evidence>
<dbReference type="InterPro" id="IPR007110">
    <property type="entry name" value="Ig-like_dom"/>
</dbReference>
<keyword evidence="3 10" id="KW-1133">Transmembrane helix</keyword>
<dbReference type="PANTHER" id="PTHR24416:SF600">
    <property type="entry name" value="PDGF- AND VEGF-RECEPTOR RELATED, ISOFORM J"/>
    <property type="match status" value="1"/>
</dbReference>
<evidence type="ECO:0000256" key="10">
    <source>
        <dbReference type="SAM" id="Phobius"/>
    </source>
</evidence>
<keyword evidence="6" id="KW-0325">Glycoprotein</keyword>
<feature type="binding site" evidence="9">
    <location>
        <position position="630"/>
    </location>
    <ligand>
        <name>Mg(2+)</name>
        <dbReference type="ChEBI" id="CHEBI:18420"/>
    </ligand>
</feature>
<evidence type="ECO:0000259" key="12">
    <source>
        <dbReference type="PROSITE" id="PS50835"/>
    </source>
</evidence>
<dbReference type="InterPro" id="IPR003599">
    <property type="entry name" value="Ig_sub"/>
</dbReference>
<feature type="transmembrane region" description="Helical" evidence="10">
    <location>
        <begin position="7"/>
        <end position="26"/>
    </location>
</feature>
<gene>
    <name evidence="13" type="ORF">HOLleu_09548</name>
</gene>
<name>A0A9Q1CD00_HOLLE</name>
<dbReference type="GO" id="GO:0007169">
    <property type="term" value="P:cell surface receptor protein tyrosine kinase signaling pathway"/>
    <property type="evidence" value="ECO:0007669"/>
    <property type="project" value="TreeGrafter"/>
</dbReference>
<dbReference type="PANTHER" id="PTHR24416">
    <property type="entry name" value="TYROSINE-PROTEIN KINASE RECEPTOR"/>
    <property type="match status" value="1"/>
</dbReference>
<keyword evidence="14" id="KW-1185">Reference proteome</keyword>
<keyword evidence="8" id="KW-0547">Nucleotide-binding</keyword>
<dbReference type="InterPro" id="IPR000719">
    <property type="entry name" value="Prot_kinase_dom"/>
</dbReference>
<dbReference type="InterPro" id="IPR013162">
    <property type="entry name" value="CD80_C2-set"/>
</dbReference>
<keyword evidence="7" id="KW-0393">Immunoglobulin domain</keyword>
<protein>
    <submittedName>
        <fullName evidence="13">Tyrosine-protein kinase isoform SRK1</fullName>
    </submittedName>
</protein>
<feature type="binding site" evidence="8">
    <location>
        <position position="616"/>
    </location>
    <ligand>
        <name>ATP</name>
        <dbReference type="ChEBI" id="CHEBI:30616"/>
    </ligand>
</feature>